<evidence type="ECO:0000256" key="3">
    <source>
        <dbReference type="ARBA" id="ARBA00022692"/>
    </source>
</evidence>
<evidence type="ECO:0000313" key="10">
    <source>
        <dbReference type="Proteomes" id="UP000259221"/>
    </source>
</evidence>
<evidence type="ECO:0000256" key="5">
    <source>
        <dbReference type="ARBA" id="ARBA00022989"/>
    </source>
</evidence>
<evidence type="ECO:0000256" key="2">
    <source>
        <dbReference type="ARBA" id="ARBA00009045"/>
    </source>
</evidence>
<dbReference type="GO" id="GO:0006508">
    <property type="term" value="P:proteolysis"/>
    <property type="evidence" value="ECO:0007669"/>
    <property type="project" value="UniProtKB-KW"/>
</dbReference>
<dbReference type="EMBL" id="LRTV01000009">
    <property type="protein sequence ID" value="RFD78479.1"/>
    <property type="molecule type" value="Genomic_DNA"/>
</dbReference>
<keyword evidence="6 7" id="KW-0472">Membrane</keyword>
<feature type="transmembrane region" description="Helical" evidence="7">
    <location>
        <begin position="128"/>
        <end position="150"/>
    </location>
</feature>
<dbReference type="InterPro" id="IPR022764">
    <property type="entry name" value="Peptidase_S54_rhomboid_dom"/>
</dbReference>
<dbReference type="InterPro" id="IPR035952">
    <property type="entry name" value="Rhomboid-like_sf"/>
</dbReference>
<dbReference type="InterPro" id="IPR050925">
    <property type="entry name" value="Rhomboid_protease_S54"/>
</dbReference>
<feature type="transmembrane region" description="Helical" evidence="7">
    <location>
        <begin position="71"/>
        <end position="92"/>
    </location>
</feature>
<evidence type="ECO:0000256" key="4">
    <source>
        <dbReference type="ARBA" id="ARBA00022801"/>
    </source>
</evidence>
<dbReference type="Proteomes" id="UP000259221">
    <property type="component" value="Unassembled WGS sequence"/>
</dbReference>
<dbReference type="OrthoDB" id="9807874at2"/>
<feature type="transmembrane region" description="Helical" evidence="7">
    <location>
        <begin position="213"/>
        <end position="235"/>
    </location>
</feature>
<evidence type="ECO:0000256" key="1">
    <source>
        <dbReference type="ARBA" id="ARBA00004141"/>
    </source>
</evidence>
<comment type="similarity">
    <text evidence="2">Belongs to the peptidase S54 family.</text>
</comment>
<name>A0A3E1IZM7_GARVA</name>
<gene>
    <name evidence="9" type="ORF">AXE77_04950</name>
</gene>
<dbReference type="PROSITE" id="PS51257">
    <property type="entry name" value="PROKAR_LIPOPROTEIN"/>
    <property type="match status" value="1"/>
</dbReference>
<dbReference type="Pfam" id="PF01694">
    <property type="entry name" value="Rhomboid"/>
    <property type="match status" value="1"/>
</dbReference>
<evidence type="ECO:0000256" key="6">
    <source>
        <dbReference type="ARBA" id="ARBA00023136"/>
    </source>
</evidence>
<dbReference type="SUPFAM" id="SSF144091">
    <property type="entry name" value="Rhomboid-like"/>
    <property type="match status" value="1"/>
</dbReference>
<dbReference type="Gene3D" id="1.20.1540.10">
    <property type="entry name" value="Rhomboid-like"/>
    <property type="match status" value="1"/>
</dbReference>
<dbReference type="GO" id="GO:0016020">
    <property type="term" value="C:membrane"/>
    <property type="evidence" value="ECO:0007669"/>
    <property type="project" value="UniProtKB-SubCell"/>
</dbReference>
<dbReference type="PANTHER" id="PTHR43731:SF14">
    <property type="entry name" value="PRESENILIN-ASSOCIATED RHOMBOID-LIKE PROTEIN, MITOCHONDRIAL"/>
    <property type="match status" value="1"/>
</dbReference>
<protein>
    <submittedName>
        <fullName evidence="9">Rhomboid family intramembrane serine protease</fullName>
    </submittedName>
</protein>
<evidence type="ECO:0000256" key="7">
    <source>
        <dbReference type="SAM" id="Phobius"/>
    </source>
</evidence>
<evidence type="ECO:0000313" key="9">
    <source>
        <dbReference type="EMBL" id="RFD78479.1"/>
    </source>
</evidence>
<reference evidence="9 10" key="1">
    <citation type="submission" date="2016-02" db="EMBL/GenBank/DDBJ databases">
        <authorList>
            <person name="Alioto T."/>
            <person name="Alioto T."/>
        </authorList>
    </citation>
    <scope>NUCLEOTIDE SEQUENCE [LARGE SCALE GENOMIC DNA]</scope>
    <source>
        <strain evidence="9 10">NR010</strain>
    </source>
</reference>
<feature type="domain" description="Peptidase S54 rhomboid" evidence="8">
    <location>
        <begin position="64"/>
        <end position="198"/>
    </location>
</feature>
<comment type="caution">
    <text evidence="9">The sequence shown here is derived from an EMBL/GenBank/DDBJ whole genome shotgun (WGS) entry which is preliminary data.</text>
</comment>
<sequence>MHNLDIKNFLQRFKLRCNTITAVLIYACVAVWVVEILLHTFAPNTYSLLIEYTAFAPVTALVTPWTWFTSMFVHAPNITHIFFNMLCLWSLGAELERFFGKWKFLGLYVISALGGDVADIIWCSLTHNWFVVSYGASGAIMGLIGALLVAQWRLGENMRGTLLWIAITLAMPLVIPNIAWQAHVGGLLVGTVLAALLGTHNRLLEKASFNTRFLTYFVSIFVILVACAVFCLSWTL</sequence>
<keyword evidence="5 7" id="KW-1133">Transmembrane helix</keyword>
<dbReference type="AlphaFoldDB" id="A0A3E1IZM7"/>
<feature type="transmembrane region" description="Helical" evidence="7">
    <location>
        <begin position="104"/>
        <end position="122"/>
    </location>
</feature>
<dbReference type="PANTHER" id="PTHR43731">
    <property type="entry name" value="RHOMBOID PROTEASE"/>
    <property type="match status" value="1"/>
</dbReference>
<feature type="transmembrane region" description="Helical" evidence="7">
    <location>
        <begin position="162"/>
        <end position="180"/>
    </location>
</feature>
<keyword evidence="9" id="KW-0645">Protease</keyword>
<keyword evidence="3 7" id="KW-0812">Transmembrane</keyword>
<keyword evidence="4" id="KW-0378">Hydrolase</keyword>
<comment type="subcellular location">
    <subcellularLocation>
        <location evidence="1">Membrane</location>
        <topology evidence="1">Multi-pass membrane protein</topology>
    </subcellularLocation>
</comment>
<accession>A0A3E1IZM7</accession>
<evidence type="ECO:0000259" key="8">
    <source>
        <dbReference type="Pfam" id="PF01694"/>
    </source>
</evidence>
<dbReference type="RefSeq" id="WP_116712492.1">
    <property type="nucleotide sequence ID" value="NZ_LRTV01000009.1"/>
</dbReference>
<proteinExistence type="inferred from homology"/>
<organism evidence="9 10">
    <name type="scientific">Gardnerella vaginalis</name>
    <dbReference type="NCBI Taxonomy" id="2702"/>
    <lineage>
        <taxon>Bacteria</taxon>
        <taxon>Bacillati</taxon>
        <taxon>Actinomycetota</taxon>
        <taxon>Actinomycetes</taxon>
        <taxon>Bifidobacteriales</taxon>
        <taxon>Bifidobacteriaceae</taxon>
        <taxon>Gardnerella</taxon>
    </lineage>
</organism>
<dbReference type="GO" id="GO:0004252">
    <property type="term" value="F:serine-type endopeptidase activity"/>
    <property type="evidence" value="ECO:0007669"/>
    <property type="project" value="InterPro"/>
</dbReference>
<feature type="transmembrane region" description="Helical" evidence="7">
    <location>
        <begin position="20"/>
        <end position="42"/>
    </location>
</feature>